<dbReference type="Gene3D" id="1.25.40.10">
    <property type="entry name" value="Tetratricopeptide repeat domain"/>
    <property type="match status" value="2"/>
</dbReference>
<sequence length="958" mass="106243">MNLPPEVVQSLGLGIAASGVVEVGSVTMSKAHDVVRDTLSDQSSHAVGIAFGDTLREKLKAIDSAREGGELANVGEQWDTIADHLNTVELPALGKPAATNHIVEAIADAKGFDISNTPGLRSDMEEAVEEAYAEALTEFHREIDGPQHRELSQHLDRAILTDIRELAEDLRPLKGYRIHDATTESLSRVGREIVTTSGGDPDIKFVDPGVEIPDEDTLLIFGPGGVGKTRLMSELLEQYGASDTVEHVVVPKRDEEGGGYTLATDRHIEPLEQEPFAGDVLLVWDDVPNTDAEDEITTFKTAVNTLRQRLSEQGNRLHVLATARTGELDPSVVERSHGADFWHRFEPVYVEWTKSEEVLDLIERMAEEYGVTLGTEEQDAETVQQALAAKAQAAATPGYIEAVLTVTNARLTLSDVEELPEDLIGFWNEQFKKLGTDSPEYTVLRVLKVFSELNLPPFRRLVCAIGEYIIDGEQIGDALNQLDDRQWIRQIESEDSDAELAYLHDVRAEAVEFAGSRQASVYRDSVSEFLLSEIEPRRDLPPDFDAVERLHNAVGVGFADQFGDQYNTTAEAHFNQGSQDAGGTYAETRNNYALLLKNELDRPEDAETQYQQAIKDNGGTYAEARNNYALLLHEELDRPEDAETQYQQAIKDNGGIFAEARYNYALLLREELDRPEDAETQYQQATKDNGGTFAEARNNYALLLNEELDRPEDAETQYQQATKDNGGTFAEAHYNFATLLEDLGRLQEARSQVEQSISAWRERGRLDNAIHDYRALVRITTKQADHDAAIAYAADAICLCVRADDNRVGTFINHITDPPAEVGAEMLALHAYRAAIWCASDARTHPAHKLFGIAFMQRDTVSGEARRRAYSAGVGLAALHEPAELIAGYRPLEQVEYDDIDMLLSHIAEESVELRPPVADCLTLLAGVTVEPIETDQIYESLRRREEIAFGNLTTLAM</sequence>
<dbReference type="InterPro" id="IPR008144">
    <property type="entry name" value="Guanylate_kin-like_dom"/>
</dbReference>
<dbReference type="Pfam" id="PF13432">
    <property type="entry name" value="TPR_16"/>
    <property type="match status" value="2"/>
</dbReference>
<protein>
    <submittedName>
        <fullName evidence="2">ATP-binding protein</fullName>
    </submittedName>
</protein>
<gene>
    <name evidence="2" type="ORF">EGO51_15340</name>
</gene>
<proteinExistence type="predicted"/>
<name>A0A5J5LNT0_HALHI</name>
<dbReference type="PANTHER" id="PTHR44809:SF1">
    <property type="entry name" value="PROTEIN O-MANNOSYL-TRANSFERASE TMTC1"/>
    <property type="match status" value="1"/>
</dbReference>
<accession>A0A5J5LNT0</accession>
<dbReference type="InterPro" id="IPR027417">
    <property type="entry name" value="P-loop_NTPase"/>
</dbReference>
<organism evidence="2 3">
    <name type="scientific">Haloarcula hispanica</name>
    <dbReference type="NCBI Taxonomy" id="51589"/>
    <lineage>
        <taxon>Archaea</taxon>
        <taxon>Methanobacteriati</taxon>
        <taxon>Methanobacteriota</taxon>
        <taxon>Stenosarchaea group</taxon>
        <taxon>Halobacteria</taxon>
        <taxon>Halobacteriales</taxon>
        <taxon>Haloarculaceae</taxon>
        <taxon>Haloarcula</taxon>
    </lineage>
</organism>
<dbReference type="GO" id="GO:0005524">
    <property type="term" value="F:ATP binding"/>
    <property type="evidence" value="ECO:0007669"/>
    <property type="project" value="UniProtKB-KW"/>
</dbReference>
<dbReference type="AlphaFoldDB" id="A0A5J5LNT0"/>
<dbReference type="InterPro" id="IPR011990">
    <property type="entry name" value="TPR-like_helical_dom_sf"/>
</dbReference>
<reference evidence="2 3" key="1">
    <citation type="submission" date="2018-11" db="EMBL/GenBank/DDBJ databases">
        <title>Genomic analysis of Haloarcula hispanica CBA1121.</title>
        <authorList>
            <person name="Kim Y.B."/>
            <person name="Roh S.W."/>
        </authorList>
    </citation>
    <scope>NUCLEOTIDE SEQUENCE [LARGE SCALE GENOMIC DNA]</scope>
    <source>
        <strain evidence="2 3">CBA1121</strain>
    </source>
</reference>
<keyword evidence="2" id="KW-0547">Nucleotide-binding</keyword>
<evidence type="ECO:0000259" key="1">
    <source>
        <dbReference type="PROSITE" id="PS50052"/>
    </source>
</evidence>
<keyword evidence="2" id="KW-0067">ATP-binding</keyword>
<dbReference type="PROSITE" id="PS50052">
    <property type="entry name" value="GUANYLATE_KINASE_2"/>
    <property type="match status" value="1"/>
</dbReference>
<dbReference type="PANTHER" id="PTHR44809">
    <property type="match status" value="1"/>
</dbReference>
<dbReference type="RefSeq" id="WP_151103910.1">
    <property type="nucleotide sequence ID" value="NZ_RQWK01000001.1"/>
</dbReference>
<dbReference type="InterPro" id="IPR052943">
    <property type="entry name" value="TMTC_O-mannosyl-trnsfr"/>
</dbReference>
<feature type="domain" description="Guanylate kinase-like" evidence="1">
    <location>
        <begin position="215"/>
        <end position="421"/>
    </location>
</feature>
<evidence type="ECO:0000313" key="2">
    <source>
        <dbReference type="EMBL" id="KAA9411110.1"/>
    </source>
</evidence>
<dbReference type="Proteomes" id="UP000326244">
    <property type="component" value="Unassembled WGS sequence"/>
</dbReference>
<evidence type="ECO:0000313" key="3">
    <source>
        <dbReference type="Proteomes" id="UP000326244"/>
    </source>
</evidence>
<dbReference type="SUPFAM" id="SSF52540">
    <property type="entry name" value="P-loop containing nucleoside triphosphate hydrolases"/>
    <property type="match status" value="1"/>
</dbReference>
<dbReference type="EMBL" id="RQWK01000001">
    <property type="protein sequence ID" value="KAA9411110.1"/>
    <property type="molecule type" value="Genomic_DNA"/>
</dbReference>
<comment type="caution">
    <text evidence="2">The sequence shown here is derived from an EMBL/GenBank/DDBJ whole genome shotgun (WGS) entry which is preliminary data.</text>
</comment>
<dbReference type="SUPFAM" id="SSF48452">
    <property type="entry name" value="TPR-like"/>
    <property type="match status" value="1"/>
</dbReference>